<dbReference type="InterPro" id="IPR036465">
    <property type="entry name" value="vWFA_dom_sf"/>
</dbReference>
<proteinExistence type="predicted"/>
<keyword evidence="1" id="KW-1133">Transmembrane helix</keyword>
<keyword evidence="1" id="KW-0812">Transmembrane</keyword>
<protein>
    <submittedName>
        <fullName evidence="3">MxaL protein</fullName>
    </submittedName>
</protein>
<keyword evidence="4" id="KW-1185">Reference proteome</keyword>
<feature type="transmembrane region" description="Helical" evidence="1">
    <location>
        <begin position="307"/>
        <end position="326"/>
    </location>
</feature>
<accession>A0A250KP85</accession>
<dbReference type="InterPro" id="IPR002035">
    <property type="entry name" value="VWF_A"/>
</dbReference>
<organism evidence="3 4">
    <name type="scientific">Methylocaldum marinum</name>
    <dbReference type="NCBI Taxonomy" id="1432792"/>
    <lineage>
        <taxon>Bacteria</taxon>
        <taxon>Pseudomonadati</taxon>
        <taxon>Pseudomonadota</taxon>
        <taxon>Gammaproteobacteria</taxon>
        <taxon>Methylococcales</taxon>
        <taxon>Methylococcaceae</taxon>
        <taxon>Methylocaldum</taxon>
    </lineage>
</organism>
<name>A0A250KP85_9GAMM</name>
<dbReference type="SUPFAM" id="SSF53300">
    <property type="entry name" value="vWA-like"/>
    <property type="match status" value="1"/>
</dbReference>
<feature type="domain" description="VWFA" evidence="2">
    <location>
        <begin position="49"/>
        <end position="229"/>
    </location>
</feature>
<gene>
    <name evidence="3" type="ORF">sS8_1427</name>
</gene>
<reference evidence="3 4" key="1">
    <citation type="submission" date="2016-12" db="EMBL/GenBank/DDBJ databases">
        <title>Genome sequencing of Methylocaldum marinum.</title>
        <authorList>
            <person name="Takeuchi M."/>
            <person name="Kamagata Y."/>
            <person name="Hiraoka S."/>
            <person name="Oshima K."/>
            <person name="Hattori M."/>
            <person name="Iwasaki W."/>
        </authorList>
    </citation>
    <scope>NUCLEOTIDE SEQUENCE [LARGE SCALE GENOMIC DNA]</scope>
    <source>
        <strain evidence="3 4">S8</strain>
    </source>
</reference>
<dbReference type="EMBL" id="AP017928">
    <property type="protein sequence ID" value="BBA33387.1"/>
    <property type="molecule type" value="Genomic_DNA"/>
</dbReference>
<evidence type="ECO:0000256" key="1">
    <source>
        <dbReference type="SAM" id="Phobius"/>
    </source>
</evidence>
<dbReference type="Proteomes" id="UP000266313">
    <property type="component" value="Chromosome"/>
</dbReference>
<evidence type="ECO:0000313" key="3">
    <source>
        <dbReference type="EMBL" id="BBA33387.1"/>
    </source>
</evidence>
<sequence>MDHCARLSEGPALKPSVSLRDPRFVCLVLALLSVATALFHPTLELSRPVYDHIVIVDITRSMNVADYRIKGRPTSRLETVKSALRSALRDLPCGSRLGLGLFTERKSFLLFEPIEVCSGFEVVDTAIEQIDWRMAWGADSRIAEGLYDALTQFQSYGVNLIFITDGHEAPPLNPRYKRDFSALNKGKLKGLLIGTGGLSLAPIPKFNERGEVVGFYSEDDVPHRSTFGLPPKPPSEIPGYHERNAPFGSEQVIGTEHLSSLKEDYLRQLADESGLVYRRLETAEELSADLTGPEFARFETVPADMRWLPAGLALAALMVLYGVLPFRLR</sequence>
<evidence type="ECO:0000259" key="2">
    <source>
        <dbReference type="SMART" id="SM00327"/>
    </source>
</evidence>
<dbReference type="SMART" id="SM00327">
    <property type="entry name" value="VWA"/>
    <property type="match status" value="1"/>
</dbReference>
<dbReference type="Pfam" id="PF13519">
    <property type="entry name" value="VWA_2"/>
    <property type="match status" value="1"/>
</dbReference>
<dbReference type="KEGG" id="mmai:sS8_1427"/>
<dbReference type="AlphaFoldDB" id="A0A250KP85"/>
<keyword evidence="1" id="KW-0472">Membrane</keyword>
<evidence type="ECO:0000313" key="4">
    <source>
        <dbReference type="Proteomes" id="UP000266313"/>
    </source>
</evidence>
<dbReference type="Gene3D" id="3.40.50.410">
    <property type="entry name" value="von Willebrand factor, type A domain"/>
    <property type="match status" value="1"/>
</dbReference>